<comment type="similarity">
    <text evidence="1">Belongs to the glycosyl hydrolase 25 family.</text>
</comment>
<dbReference type="InterPro" id="IPR017853">
    <property type="entry name" value="GH"/>
</dbReference>
<accession>A0A9D1KUI4</accession>
<dbReference type="SUPFAM" id="SSF51445">
    <property type="entry name" value="(Trans)glycosidases"/>
    <property type="match status" value="1"/>
</dbReference>
<feature type="domain" description="LysM" evidence="4">
    <location>
        <begin position="224"/>
        <end position="268"/>
    </location>
</feature>
<dbReference type="Pfam" id="PF01183">
    <property type="entry name" value="Glyco_hydro_25"/>
    <property type="match status" value="1"/>
</dbReference>
<dbReference type="GO" id="GO:0016998">
    <property type="term" value="P:cell wall macromolecule catabolic process"/>
    <property type="evidence" value="ECO:0007669"/>
    <property type="project" value="InterPro"/>
</dbReference>
<dbReference type="Proteomes" id="UP000824159">
    <property type="component" value="Unassembled WGS sequence"/>
</dbReference>
<dbReference type="InterPro" id="IPR002053">
    <property type="entry name" value="Glyco_hydro_25"/>
</dbReference>
<dbReference type="PROSITE" id="PS51782">
    <property type="entry name" value="LYSM"/>
    <property type="match status" value="1"/>
</dbReference>
<evidence type="ECO:0000256" key="3">
    <source>
        <dbReference type="ARBA" id="ARBA00023295"/>
    </source>
</evidence>
<dbReference type="GO" id="GO:0016052">
    <property type="term" value="P:carbohydrate catabolic process"/>
    <property type="evidence" value="ECO:0007669"/>
    <property type="project" value="TreeGrafter"/>
</dbReference>
<evidence type="ECO:0000313" key="5">
    <source>
        <dbReference type="EMBL" id="HIT99033.1"/>
    </source>
</evidence>
<name>A0A9D1KUI4_9FIRM</name>
<dbReference type="PANTHER" id="PTHR34135">
    <property type="entry name" value="LYSOZYME"/>
    <property type="match status" value="1"/>
</dbReference>
<evidence type="ECO:0000256" key="1">
    <source>
        <dbReference type="ARBA" id="ARBA00010646"/>
    </source>
</evidence>
<dbReference type="EMBL" id="DVLX01000026">
    <property type="protein sequence ID" value="HIT99033.1"/>
    <property type="molecule type" value="Genomic_DNA"/>
</dbReference>
<comment type="caution">
    <text evidence="5">The sequence shown here is derived from an EMBL/GenBank/DDBJ whole genome shotgun (WGS) entry which is preliminary data.</text>
</comment>
<dbReference type="Pfam" id="PF01476">
    <property type="entry name" value="LysM"/>
    <property type="match status" value="1"/>
</dbReference>
<gene>
    <name evidence="5" type="ORF">IAD12_02125</name>
</gene>
<dbReference type="SMART" id="SM00257">
    <property type="entry name" value="LysM"/>
    <property type="match status" value="1"/>
</dbReference>
<dbReference type="CDD" id="cd00118">
    <property type="entry name" value="LysM"/>
    <property type="match status" value="1"/>
</dbReference>
<proteinExistence type="inferred from homology"/>
<dbReference type="InterPro" id="IPR018077">
    <property type="entry name" value="Glyco_hydro_fam25_subgr"/>
</dbReference>
<evidence type="ECO:0000259" key="4">
    <source>
        <dbReference type="PROSITE" id="PS51782"/>
    </source>
</evidence>
<sequence length="271" mass="30382">MYKGIDVSVWQGDIDFSKVKEHGIEAVYIRAGEGDNITDKYFESNYQKARSAGLKYGFYHYVTARSTVQAKEQANFFANLIHTKPQDMRAAMDFENLSGLSADEAVSIAKAYLETLQKRIGHTPVVYSNAYDASSVWKGHLTAYPLWVAEYGRSEPYSTGGWKSWAGFQYSDKGTVSGISGHVDLDDYKDEIFLTEGEKSSGRTIRHTYNAANDGCKESSGGYITYVVKRGDTLSAIARKYDTTVEDLVRINNIKDPDHIYVGQQLRIPKK</sequence>
<reference evidence="5" key="1">
    <citation type="submission" date="2020-10" db="EMBL/GenBank/DDBJ databases">
        <authorList>
            <person name="Gilroy R."/>
        </authorList>
    </citation>
    <scope>NUCLEOTIDE SEQUENCE</scope>
    <source>
        <strain evidence="5">CHK176-22527</strain>
    </source>
</reference>
<reference evidence="5" key="2">
    <citation type="journal article" date="2021" name="PeerJ">
        <title>Extensive microbial diversity within the chicken gut microbiome revealed by metagenomics and culture.</title>
        <authorList>
            <person name="Gilroy R."/>
            <person name="Ravi A."/>
            <person name="Getino M."/>
            <person name="Pursley I."/>
            <person name="Horton D.L."/>
            <person name="Alikhan N.F."/>
            <person name="Baker D."/>
            <person name="Gharbi K."/>
            <person name="Hall N."/>
            <person name="Watson M."/>
            <person name="Adriaenssens E.M."/>
            <person name="Foster-Nyarko E."/>
            <person name="Jarju S."/>
            <person name="Secka A."/>
            <person name="Antonio M."/>
            <person name="Oren A."/>
            <person name="Chaudhuri R.R."/>
            <person name="La Ragione R."/>
            <person name="Hildebrand F."/>
            <person name="Pallen M.J."/>
        </authorList>
    </citation>
    <scope>NUCLEOTIDE SEQUENCE</scope>
    <source>
        <strain evidence="5">CHK176-22527</strain>
    </source>
</reference>
<evidence type="ECO:0000256" key="2">
    <source>
        <dbReference type="ARBA" id="ARBA00022801"/>
    </source>
</evidence>
<dbReference type="Gene3D" id="3.20.20.80">
    <property type="entry name" value="Glycosidases"/>
    <property type="match status" value="1"/>
</dbReference>
<dbReference type="GO" id="GO:0003796">
    <property type="term" value="F:lysozyme activity"/>
    <property type="evidence" value="ECO:0007669"/>
    <property type="project" value="InterPro"/>
</dbReference>
<dbReference type="CDD" id="cd06525">
    <property type="entry name" value="GH25_Lyc-like"/>
    <property type="match status" value="1"/>
</dbReference>
<keyword evidence="2" id="KW-0378">Hydrolase</keyword>
<dbReference type="PANTHER" id="PTHR34135:SF2">
    <property type="entry name" value="LYSOZYME"/>
    <property type="match status" value="1"/>
</dbReference>
<keyword evidence="3" id="KW-0326">Glycosidase</keyword>
<protein>
    <submittedName>
        <fullName evidence="5">LysM peptidoglycan-binding domain-containing protein</fullName>
    </submittedName>
</protein>
<dbReference type="PROSITE" id="PS51904">
    <property type="entry name" value="GLYCOSYL_HYDROL_F25_2"/>
    <property type="match status" value="1"/>
</dbReference>
<evidence type="ECO:0000313" key="6">
    <source>
        <dbReference type="Proteomes" id="UP000824159"/>
    </source>
</evidence>
<dbReference type="AlphaFoldDB" id="A0A9D1KUI4"/>
<organism evidence="5 6">
    <name type="scientific">Candidatus Allocopromorpha excrementavium</name>
    <dbReference type="NCBI Taxonomy" id="2840741"/>
    <lineage>
        <taxon>Bacteria</taxon>
        <taxon>Bacillati</taxon>
        <taxon>Bacillota</taxon>
        <taxon>Clostridia</taxon>
        <taxon>Eubacteriales</taxon>
        <taxon>Eubacteriaceae</taxon>
        <taxon>Eubacteriaceae incertae sedis</taxon>
        <taxon>Candidatus Allocopromorpha</taxon>
    </lineage>
</organism>
<dbReference type="SUPFAM" id="SSF54106">
    <property type="entry name" value="LysM domain"/>
    <property type="match status" value="1"/>
</dbReference>
<dbReference type="Gene3D" id="3.10.350.10">
    <property type="entry name" value="LysM domain"/>
    <property type="match status" value="1"/>
</dbReference>
<dbReference type="GO" id="GO:0009253">
    <property type="term" value="P:peptidoglycan catabolic process"/>
    <property type="evidence" value="ECO:0007669"/>
    <property type="project" value="InterPro"/>
</dbReference>
<dbReference type="InterPro" id="IPR036779">
    <property type="entry name" value="LysM_dom_sf"/>
</dbReference>
<dbReference type="InterPro" id="IPR018392">
    <property type="entry name" value="LysM"/>
</dbReference>
<dbReference type="SMART" id="SM00641">
    <property type="entry name" value="Glyco_25"/>
    <property type="match status" value="1"/>
</dbReference>